<dbReference type="AlphaFoldDB" id="A0AAV0VSQ9"/>
<protein>
    <submittedName>
        <fullName evidence="1">Uncharacterized protein</fullName>
    </submittedName>
</protein>
<proteinExistence type="predicted"/>
<sequence>MALRSFGQYGNRYIQRGFAHEFDGFDQGKYTGHVLPYSQTNQGQGYNLGWNGYQGGNVFNPYQKLGYGYQNQGFGGGLGFADGAQLFGVQQPANFIGNQRFRV</sequence>
<reference evidence="1 2" key="1">
    <citation type="submission" date="2023-01" db="EMBL/GenBank/DDBJ databases">
        <authorList>
            <person name="Whitehead M."/>
        </authorList>
    </citation>
    <scope>NUCLEOTIDE SEQUENCE [LARGE SCALE GENOMIC DNA]</scope>
</reference>
<keyword evidence="2" id="KW-1185">Reference proteome</keyword>
<evidence type="ECO:0000313" key="1">
    <source>
        <dbReference type="EMBL" id="CAI6346639.1"/>
    </source>
</evidence>
<organism evidence="1 2">
    <name type="scientific">Macrosiphum euphorbiae</name>
    <name type="common">potato aphid</name>
    <dbReference type="NCBI Taxonomy" id="13131"/>
    <lineage>
        <taxon>Eukaryota</taxon>
        <taxon>Metazoa</taxon>
        <taxon>Ecdysozoa</taxon>
        <taxon>Arthropoda</taxon>
        <taxon>Hexapoda</taxon>
        <taxon>Insecta</taxon>
        <taxon>Pterygota</taxon>
        <taxon>Neoptera</taxon>
        <taxon>Paraneoptera</taxon>
        <taxon>Hemiptera</taxon>
        <taxon>Sternorrhyncha</taxon>
        <taxon>Aphidomorpha</taxon>
        <taxon>Aphidoidea</taxon>
        <taxon>Aphididae</taxon>
        <taxon>Macrosiphini</taxon>
        <taxon>Macrosiphum</taxon>
    </lineage>
</organism>
<evidence type="ECO:0000313" key="2">
    <source>
        <dbReference type="Proteomes" id="UP001160148"/>
    </source>
</evidence>
<name>A0AAV0VSQ9_9HEMI</name>
<accession>A0AAV0VSQ9</accession>
<dbReference type="Proteomes" id="UP001160148">
    <property type="component" value="Unassembled WGS sequence"/>
</dbReference>
<gene>
    <name evidence="1" type="ORF">MEUPH1_LOCUS3526</name>
</gene>
<dbReference type="EMBL" id="CARXXK010000001">
    <property type="protein sequence ID" value="CAI6346639.1"/>
    <property type="molecule type" value="Genomic_DNA"/>
</dbReference>
<comment type="caution">
    <text evidence="1">The sequence shown here is derived from an EMBL/GenBank/DDBJ whole genome shotgun (WGS) entry which is preliminary data.</text>
</comment>